<dbReference type="EMBL" id="LR828261">
    <property type="protein sequence ID" value="CAD0347781.1"/>
    <property type="molecule type" value="Genomic_DNA"/>
</dbReference>
<feature type="signal peptide" evidence="1">
    <location>
        <begin position="1"/>
        <end position="20"/>
    </location>
</feature>
<dbReference type="Proteomes" id="UP000548771">
    <property type="component" value="Unassembled WGS sequence"/>
</dbReference>
<dbReference type="EMBL" id="SMDX01000027">
    <property type="protein sequence ID" value="NMI23657.1"/>
    <property type="molecule type" value="Genomic_DNA"/>
</dbReference>
<reference evidence="4" key="2">
    <citation type="journal article" date="2020" name="Syst. Appl. Microbiol.">
        <title>Clarifying the taxonomy of the causal agent of bacterial leaf spot of lettuce through a polyphasic approach reveals that Xanthomonas cynarae Trebaol et al. 2000 emend. Timilsina et al. 2019 is a later heterotypic synonym of Xanthomonas hortorum Vauterin et al. 1995.</title>
        <authorList>
            <person name="Moriniere L."/>
            <person name="Burlet A."/>
            <person name="Rosenthal E.R."/>
            <person name="Nesme X."/>
            <person name="Portier P."/>
            <person name="Bull C.T."/>
            <person name="Lavire C."/>
            <person name="Fischer-Le Saux M."/>
            <person name="Bertolla F."/>
        </authorList>
    </citation>
    <scope>NUCLEOTIDE SEQUENCE [LARGE SCALE GENOMIC DNA]</scope>
    <source>
        <strain evidence="4">CFBP2533</strain>
    </source>
</reference>
<dbReference type="AlphaFoldDB" id="A0A6V7E9N0"/>
<proteinExistence type="predicted"/>
<gene>
    <name evidence="2" type="ORF">CFBP2533_32970</name>
    <name evidence="3" type="ORF">E1J24_17855</name>
</gene>
<reference evidence="2" key="4">
    <citation type="submission" date="2020-07" db="EMBL/GenBank/DDBJ databases">
        <authorList>
            <person name="Pothier F. J."/>
        </authorList>
    </citation>
    <scope>NUCLEOTIDE SEQUENCE</scope>
    <source>
        <strain evidence="2">CFBP 2533</strain>
    </source>
</reference>
<dbReference type="PROSITE" id="PS51257">
    <property type="entry name" value="PROKAR_LIPOPROTEIN"/>
    <property type="match status" value="1"/>
</dbReference>
<evidence type="ECO:0000313" key="4">
    <source>
        <dbReference type="Proteomes" id="UP000548771"/>
    </source>
</evidence>
<evidence type="ECO:0008006" key="5">
    <source>
        <dbReference type="Google" id="ProtNLM"/>
    </source>
</evidence>
<accession>A0A6V7E9N0</accession>
<evidence type="ECO:0000256" key="1">
    <source>
        <dbReference type="SAM" id="SignalP"/>
    </source>
</evidence>
<dbReference type="RefSeq" id="WP_168959459.1">
    <property type="nucleotide sequence ID" value="NZ_CP103838.1"/>
</dbReference>
<reference evidence="3" key="1">
    <citation type="submission" date="2019-03" db="EMBL/GenBank/DDBJ databases">
        <authorList>
            <person name="Moriniere L."/>
            <person name="Burlet A."/>
            <person name="Rosenthal E."/>
            <person name="Portier P."/>
            <person name="Lavire C."/>
            <person name="Nesme X."/>
            <person name="Bull C.T."/>
            <person name="Le Saux M."/>
            <person name="Bertolla F."/>
        </authorList>
    </citation>
    <scope>NUCLEOTIDE SEQUENCE</scope>
    <source>
        <strain evidence="3">CFBP2533</strain>
    </source>
</reference>
<evidence type="ECO:0000313" key="2">
    <source>
        <dbReference type="EMBL" id="CAD0347781.1"/>
    </source>
</evidence>
<reference evidence="3" key="3">
    <citation type="journal article" date="2020" name="Syst. Appl. Microbiol.">
        <title>Clarifying the taxonomy of the causal agent of bacterial leaf spot of lettuce through a polyphasic approach reveals that Xanthomonas cynarae Trebaol et al. 2000 emend. Timilsina et al. 2019 is a later heterotypic synonym of Xanthomonas hortorum Vauterin et al. 1995.</title>
        <authorList>
            <person name="Moriniere L."/>
            <person name="Burlet A."/>
            <person name="Rosenthal E.R."/>
            <person name="Nesme X."/>
            <person name="Portier P."/>
            <person name="Bull C.T."/>
            <person name="Lavire C."/>
            <person name="Fischer-Le Saux M."/>
            <person name="Bertolla F."/>
        </authorList>
    </citation>
    <scope>NUCLEOTIDE SEQUENCE</scope>
    <source>
        <strain evidence="3">CFBP2533</strain>
    </source>
</reference>
<evidence type="ECO:0000313" key="3">
    <source>
        <dbReference type="EMBL" id="NMI23657.1"/>
    </source>
</evidence>
<protein>
    <recommendedName>
        <fullName evidence="5">Lipoprotein</fullName>
    </recommendedName>
</protein>
<keyword evidence="1" id="KW-0732">Signal</keyword>
<name>A0A6V7E9N0_9XANT</name>
<feature type="chain" id="PRO_5042750812" description="Lipoprotein" evidence="1">
    <location>
        <begin position="21"/>
        <end position="160"/>
    </location>
</feature>
<dbReference type="EMBL" id="LR828261">
    <property type="protein sequence ID" value="CAD0347777.1"/>
    <property type="molecule type" value="Genomic_DNA"/>
</dbReference>
<sequence length="160" mass="17405">MSRAKILLFALLTLSGCAPYDAPRIYKDLESLETSNDFSVSASLGGIPSDATEIDVYSDIDSGLTMMSFKTAQSVTVSELFDRQLPAVQYHLVQDNVGFAGATIVDIRYGCESREVKASGESLKYQKVVFLGAASGRQYRWNNVNPDIYSRLCSNPAVGA</sequence>
<organism evidence="2">
    <name type="scientific">Xanthomonas hortorum pv. pelargonii</name>
    <dbReference type="NCBI Taxonomy" id="453602"/>
    <lineage>
        <taxon>Bacteria</taxon>
        <taxon>Pseudomonadati</taxon>
        <taxon>Pseudomonadota</taxon>
        <taxon>Gammaproteobacteria</taxon>
        <taxon>Lysobacterales</taxon>
        <taxon>Lysobacteraceae</taxon>
        <taxon>Xanthomonas</taxon>
    </lineage>
</organism>